<accession>A0ACD3AYE2</accession>
<dbReference type="Proteomes" id="UP000308600">
    <property type="component" value="Unassembled WGS sequence"/>
</dbReference>
<evidence type="ECO:0000313" key="1">
    <source>
        <dbReference type="EMBL" id="TFK70349.1"/>
    </source>
</evidence>
<reference evidence="1 2" key="1">
    <citation type="journal article" date="2019" name="Nat. Ecol. Evol.">
        <title>Megaphylogeny resolves global patterns of mushroom evolution.</title>
        <authorList>
            <person name="Varga T."/>
            <person name="Krizsan K."/>
            <person name="Foldi C."/>
            <person name="Dima B."/>
            <person name="Sanchez-Garcia M."/>
            <person name="Sanchez-Ramirez S."/>
            <person name="Szollosi G.J."/>
            <person name="Szarkandi J.G."/>
            <person name="Papp V."/>
            <person name="Albert L."/>
            <person name="Andreopoulos W."/>
            <person name="Angelini C."/>
            <person name="Antonin V."/>
            <person name="Barry K.W."/>
            <person name="Bougher N.L."/>
            <person name="Buchanan P."/>
            <person name="Buyck B."/>
            <person name="Bense V."/>
            <person name="Catcheside P."/>
            <person name="Chovatia M."/>
            <person name="Cooper J."/>
            <person name="Damon W."/>
            <person name="Desjardin D."/>
            <person name="Finy P."/>
            <person name="Geml J."/>
            <person name="Haridas S."/>
            <person name="Hughes K."/>
            <person name="Justo A."/>
            <person name="Karasinski D."/>
            <person name="Kautmanova I."/>
            <person name="Kiss B."/>
            <person name="Kocsube S."/>
            <person name="Kotiranta H."/>
            <person name="LaButti K.M."/>
            <person name="Lechner B.E."/>
            <person name="Liimatainen K."/>
            <person name="Lipzen A."/>
            <person name="Lukacs Z."/>
            <person name="Mihaltcheva S."/>
            <person name="Morgado L.N."/>
            <person name="Niskanen T."/>
            <person name="Noordeloos M.E."/>
            <person name="Ohm R.A."/>
            <person name="Ortiz-Santana B."/>
            <person name="Ovrebo C."/>
            <person name="Racz N."/>
            <person name="Riley R."/>
            <person name="Savchenko A."/>
            <person name="Shiryaev A."/>
            <person name="Soop K."/>
            <person name="Spirin V."/>
            <person name="Szebenyi C."/>
            <person name="Tomsovsky M."/>
            <person name="Tulloss R.E."/>
            <person name="Uehling J."/>
            <person name="Grigoriev I.V."/>
            <person name="Vagvolgyi C."/>
            <person name="Papp T."/>
            <person name="Martin F.M."/>
            <person name="Miettinen O."/>
            <person name="Hibbett D.S."/>
            <person name="Nagy L.G."/>
        </authorList>
    </citation>
    <scope>NUCLEOTIDE SEQUENCE [LARGE SCALE GENOMIC DNA]</scope>
    <source>
        <strain evidence="1 2">NL-1719</strain>
    </source>
</reference>
<proteinExistence type="predicted"/>
<sequence length="554" mass="64666">MVAKIRSAYPTVTAAQVYNMWQEHSQAHWRRDDLQLPSARKHLDEFRDEADVFEPKGVPEGIEILAWEMSKIAGPLKGGSLRLEWTQYNTNSKHLELYSIMAEYNNAGFPLTYCLLSTATATDPRKRIIALMCSGSVQHKPNLHARRQGRDWMSKGHLEASKISLCWWHLRRTRLAKAKLSTTPYEAQRVHAKFNFIDTKFVPPSTKVDIEDYEGGIPDEQFNDPLTPSPPQPSLLGNVTNVLRVKISLPSQKPVADEYWTFHVGVTRKEVNEDEDDEDAKNAGKGQRTFYPALYRDSITEMMERHYCAHPMIPGYVAPEAGALRRWAVHQMYRFCLQNQLPEVWAYLWGNWYRKGRWELWARSFHSMIQDDDDPGKPWNSWCRIKREFLYHFRMPRCDLLVWILVMRLAPRYYTKLDRLENWFLICKHLIQRVHQPPPIFFLEVKHNRTIPFWSHRTLTPIEDDGGEVSTSRPLVIEEVEAELPESDDDDDEFDDVEVPNEDGRTSEEVLQANINFVTDFLGGLHYQAQFRDQRMLNALEREGGGFLRLARHV</sequence>
<organism evidence="1 2">
    <name type="scientific">Pluteus cervinus</name>
    <dbReference type="NCBI Taxonomy" id="181527"/>
    <lineage>
        <taxon>Eukaryota</taxon>
        <taxon>Fungi</taxon>
        <taxon>Dikarya</taxon>
        <taxon>Basidiomycota</taxon>
        <taxon>Agaricomycotina</taxon>
        <taxon>Agaricomycetes</taxon>
        <taxon>Agaricomycetidae</taxon>
        <taxon>Agaricales</taxon>
        <taxon>Pluteineae</taxon>
        <taxon>Pluteaceae</taxon>
        <taxon>Pluteus</taxon>
    </lineage>
</organism>
<gene>
    <name evidence="1" type="ORF">BDN72DRAFT_870317</name>
</gene>
<protein>
    <submittedName>
        <fullName evidence="1">Uncharacterized protein</fullName>
    </submittedName>
</protein>
<evidence type="ECO:0000313" key="2">
    <source>
        <dbReference type="Proteomes" id="UP000308600"/>
    </source>
</evidence>
<keyword evidence="2" id="KW-1185">Reference proteome</keyword>
<name>A0ACD3AYE2_9AGAR</name>
<dbReference type="EMBL" id="ML208314">
    <property type="protein sequence ID" value="TFK70349.1"/>
    <property type="molecule type" value="Genomic_DNA"/>
</dbReference>